<name>A0A2S8BC91_9MYCO</name>
<gene>
    <name evidence="2" type="ORF">C1Y40_05569</name>
</gene>
<feature type="compositionally biased region" description="Low complexity" evidence="1">
    <location>
        <begin position="23"/>
        <end position="41"/>
    </location>
</feature>
<accession>A0A2S8BC91</accession>
<sequence length="66" mass="6818">MNGRRYSDSSPPAGGTQAPSTAISCRSDSMNSSSGNSGIASRRAEDRSRAALASGRNDTTDPSVQR</sequence>
<evidence type="ECO:0000313" key="3">
    <source>
        <dbReference type="Proteomes" id="UP000238296"/>
    </source>
</evidence>
<evidence type="ECO:0000313" key="2">
    <source>
        <dbReference type="EMBL" id="PQM44272.1"/>
    </source>
</evidence>
<evidence type="ECO:0000256" key="1">
    <source>
        <dbReference type="SAM" id="MobiDB-lite"/>
    </source>
</evidence>
<organism evidence="2 3">
    <name type="scientific">Mycobacterium talmoniae</name>
    <dbReference type="NCBI Taxonomy" id="1858794"/>
    <lineage>
        <taxon>Bacteria</taxon>
        <taxon>Bacillati</taxon>
        <taxon>Actinomycetota</taxon>
        <taxon>Actinomycetes</taxon>
        <taxon>Mycobacteriales</taxon>
        <taxon>Mycobacteriaceae</taxon>
        <taxon>Mycobacterium</taxon>
    </lineage>
</organism>
<dbReference type="Proteomes" id="UP000238296">
    <property type="component" value="Unassembled WGS sequence"/>
</dbReference>
<feature type="region of interest" description="Disordered" evidence="1">
    <location>
        <begin position="1"/>
        <end position="66"/>
    </location>
</feature>
<dbReference type="EMBL" id="PPEA01000873">
    <property type="protein sequence ID" value="PQM44272.1"/>
    <property type="molecule type" value="Genomic_DNA"/>
</dbReference>
<reference evidence="2 3" key="1">
    <citation type="journal article" date="2017" name="Int. J. Syst. Evol. Microbiol.">
        <title>Mycobacterium talmoniae sp. nov., a slowly growing mycobacterium isolated from human respiratory samples.</title>
        <authorList>
            <person name="Davidson R.M."/>
            <person name="DeGroote M.A."/>
            <person name="Marola J.L."/>
            <person name="Buss S."/>
            <person name="Jones V."/>
            <person name="McNeil M.R."/>
            <person name="Freifeld A.G."/>
            <person name="Elaine Epperson L."/>
            <person name="Hasan N.A."/>
            <person name="Jackson M."/>
            <person name="Iwen P.C."/>
            <person name="Salfinger M."/>
            <person name="Strong M."/>
        </authorList>
    </citation>
    <scope>NUCLEOTIDE SEQUENCE [LARGE SCALE GENOMIC DNA]</scope>
    <source>
        <strain evidence="2 3">ATCC BAA-2683</strain>
    </source>
</reference>
<protein>
    <submittedName>
        <fullName evidence="2">Uncharacterized protein</fullName>
    </submittedName>
</protein>
<proteinExistence type="predicted"/>
<comment type="caution">
    <text evidence="2">The sequence shown here is derived from an EMBL/GenBank/DDBJ whole genome shotgun (WGS) entry which is preliminary data.</text>
</comment>
<feature type="compositionally biased region" description="Polar residues" evidence="1">
    <location>
        <begin position="56"/>
        <end position="66"/>
    </location>
</feature>
<dbReference type="PROSITE" id="PS51257">
    <property type="entry name" value="PROKAR_LIPOPROTEIN"/>
    <property type="match status" value="1"/>
</dbReference>
<dbReference type="AlphaFoldDB" id="A0A2S8BC91"/>